<dbReference type="InterPro" id="IPR036390">
    <property type="entry name" value="WH_DNA-bd_sf"/>
</dbReference>
<dbReference type="InterPro" id="IPR000524">
    <property type="entry name" value="Tscrpt_reg_HTH_GntR"/>
</dbReference>
<feature type="compositionally biased region" description="Basic and acidic residues" evidence="4">
    <location>
        <begin position="76"/>
        <end position="86"/>
    </location>
</feature>
<dbReference type="CDD" id="cd07377">
    <property type="entry name" value="WHTH_GntR"/>
    <property type="match status" value="1"/>
</dbReference>
<reference evidence="6 7" key="1">
    <citation type="submission" date="2018-03" db="EMBL/GenBank/DDBJ databases">
        <title>Genomic Encyclopedia of Archaeal and Bacterial Type Strains, Phase II (KMG-II): from individual species to whole genera.</title>
        <authorList>
            <person name="Goeker M."/>
        </authorList>
    </citation>
    <scope>NUCLEOTIDE SEQUENCE [LARGE SCALE GENOMIC DNA]</scope>
    <source>
        <strain evidence="6 7">DSM 45211</strain>
    </source>
</reference>
<evidence type="ECO:0000313" key="6">
    <source>
        <dbReference type="EMBL" id="PSL06727.1"/>
    </source>
</evidence>
<name>A0A2P8EBA2_9ACTN</name>
<dbReference type="PROSITE" id="PS50949">
    <property type="entry name" value="HTH_GNTR"/>
    <property type="match status" value="1"/>
</dbReference>
<keyword evidence="2" id="KW-0238">DNA-binding</keyword>
<dbReference type="SUPFAM" id="SSF46785">
    <property type="entry name" value="Winged helix' DNA-binding domain"/>
    <property type="match status" value="1"/>
</dbReference>
<evidence type="ECO:0000259" key="5">
    <source>
        <dbReference type="PROSITE" id="PS50949"/>
    </source>
</evidence>
<evidence type="ECO:0000256" key="2">
    <source>
        <dbReference type="ARBA" id="ARBA00023125"/>
    </source>
</evidence>
<dbReference type="GO" id="GO:0003677">
    <property type="term" value="F:DNA binding"/>
    <property type="evidence" value="ECO:0007669"/>
    <property type="project" value="UniProtKB-KW"/>
</dbReference>
<feature type="compositionally biased region" description="Basic and acidic residues" evidence="4">
    <location>
        <begin position="244"/>
        <end position="256"/>
    </location>
</feature>
<dbReference type="SUPFAM" id="SSF64288">
    <property type="entry name" value="Chorismate lyase-like"/>
    <property type="match status" value="1"/>
</dbReference>
<dbReference type="InterPro" id="IPR050679">
    <property type="entry name" value="Bact_HTH_transcr_reg"/>
</dbReference>
<dbReference type="GO" id="GO:0003700">
    <property type="term" value="F:DNA-binding transcription factor activity"/>
    <property type="evidence" value="ECO:0007669"/>
    <property type="project" value="InterPro"/>
</dbReference>
<sequence>MPEHTDPVPRYRQIAQHYRDRIMGGVLRPGDELPSERRVADEWDVARPTAARALLTLRLDGLTETRQGSGTYVAEVRPRHPRDEHHRPPRSGEGADEPGEHTRIVDADLVEPPADVADDLQLTAAAGGDAPRVVRRRRVVRVGRRVVETSTSWFPAELADTAPRLLRAERIREGTAAYLEQSTGRRAGYARDRAWARTAGTEERRTLGSPEDVAVLVVRHVVYDTTDQPLEAADTIHPPGAAAVEREYPLHPSQRE</sequence>
<protein>
    <submittedName>
        <fullName evidence="6">GntR family transcriptional regulator</fullName>
    </submittedName>
</protein>
<accession>A0A2P8EBA2</accession>
<dbReference type="OrthoDB" id="3192286at2"/>
<evidence type="ECO:0000256" key="3">
    <source>
        <dbReference type="ARBA" id="ARBA00023163"/>
    </source>
</evidence>
<dbReference type="EMBL" id="PYGE01000002">
    <property type="protein sequence ID" value="PSL06727.1"/>
    <property type="molecule type" value="Genomic_DNA"/>
</dbReference>
<feature type="region of interest" description="Disordered" evidence="4">
    <location>
        <begin position="229"/>
        <end position="256"/>
    </location>
</feature>
<dbReference type="PRINTS" id="PR00035">
    <property type="entry name" value="HTHGNTR"/>
</dbReference>
<dbReference type="RefSeq" id="WP_106535751.1">
    <property type="nucleotide sequence ID" value="NZ_ML142898.1"/>
</dbReference>
<dbReference type="AlphaFoldDB" id="A0A2P8EBA2"/>
<dbReference type="PANTHER" id="PTHR44846:SF17">
    <property type="entry name" value="GNTR-FAMILY TRANSCRIPTIONAL REGULATOR"/>
    <property type="match status" value="1"/>
</dbReference>
<gene>
    <name evidence="6" type="ORF">CLV30_102113</name>
</gene>
<dbReference type="Proteomes" id="UP000243528">
    <property type="component" value="Unassembled WGS sequence"/>
</dbReference>
<feature type="domain" description="HTH gntR-type" evidence="5">
    <location>
        <begin position="8"/>
        <end position="76"/>
    </location>
</feature>
<evidence type="ECO:0000256" key="1">
    <source>
        <dbReference type="ARBA" id="ARBA00023015"/>
    </source>
</evidence>
<organism evidence="6 7">
    <name type="scientific">Haloactinopolyspora alba</name>
    <dbReference type="NCBI Taxonomy" id="648780"/>
    <lineage>
        <taxon>Bacteria</taxon>
        <taxon>Bacillati</taxon>
        <taxon>Actinomycetota</taxon>
        <taxon>Actinomycetes</taxon>
        <taxon>Jiangellales</taxon>
        <taxon>Jiangellaceae</taxon>
        <taxon>Haloactinopolyspora</taxon>
    </lineage>
</organism>
<dbReference type="Pfam" id="PF00392">
    <property type="entry name" value="GntR"/>
    <property type="match status" value="1"/>
</dbReference>
<keyword evidence="7" id="KW-1185">Reference proteome</keyword>
<evidence type="ECO:0000256" key="4">
    <source>
        <dbReference type="SAM" id="MobiDB-lite"/>
    </source>
</evidence>
<keyword evidence="1" id="KW-0805">Transcription regulation</keyword>
<dbReference type="PANTHER" id="PTHR44846">
    <property type="entry name" value="MANNOSYL-D-GLYCERATE TRANSPORT/METABOLISM SYSTEM REPRESSOR MNGR-RELATED"/>
    <property type="match status" value="1"/>
</dbReference>
<feature type="region of interest" description="Disordered" evidence="4">
    <location>
        <begin position="75"/>
        <end position="100"/>
    </location>
</feature>
<dbReference type="InterPro" id="IPR011663">
    <property type="entry name" value="UTRA"/>
</dbReference>
<dbReference type="GO" id="GO:0045892">
    <property type="term" value="P:negative regulation of DNA-templated transcription"/>
    <property type="evidence" value="ECO:0007669"/>
    <property type="project" value="TreeGrafter"/>
</dbReference>
<dbReference type="Gene3D" id="3.40.1410.10">
    <property type="entry name" value="Chorismate lyase-like"/>
    <property type="match status" value="1"/>
</dbReference>
<evidence type="ECO:0000313" key="7">
    <source>
        <dbReference type="Proteomes" id="UP000243528"/>
    </source>
</evidence>
<proteinExistence type="predicted"/>
<dbReference type="SMART" id="SM00345">
    <property type="entry name" value="HTH_GNTR"/>
    <property type="match status" value="1"/>
</dbReference>
<dbReference type="Pfam" id="PF07702">
    <property type="entry name" value="UTRA"/>
    <property type="match status" value="1"/>
</dbReference>
<comment type="caution">
    <text evidence="6">The sequence shown here is derived from an EMBL/GenBank/DDBJ whole genome shotgun (WGS) entry which is preliminary data.</text>
</comment>
<dbReference type="InterPro" id="IPR028978">
    <property type="entry name" value="Chorismate_lyase_/UTRA_dom_sf"/>
</dbReference>
<keyword evidence="3" id="KW-0804">Transcription</keyword>
<dbReference type="Gene3D" id="1.10.10.10">
    <property type="entry name" value="Winged helix-like DNA-binding domain superfamily/Winged helix DNA-binding domain"/>
    <property type="match status" value="1"/>
</dbReference>
<dbReference type="InterPro" id="IPR036388">
    <property type="entry name" value="WH-like_DNA-bd_sf"/>
</dbReference>
<dbReference type="SMART" id="SM00866">
    <property type="entry name" value="UTRA"/>
    <property type="match status" value="1"/>
</dbReference>